<evidence type="ECO:0000313" key="7">
    <source>
        <dbReference type="Proteomes" id="UP001183535"/>
    </source>
</evidence>
<comment type="caution">
    <text evidence="6">The sequence shown here is derived from an EMBL/GenBank/DDBJ whole genome shotgun (WGS) entry which is preliminary data.</text>
</comment>
<dbReference type="Gene3D" id="1.10.357.10">
    <property type="entry name" value="Tetracycline Repressor, domain 2"/>
    <property type="match status" value="1"/>
</dbReference>
<dbReference type="InterPro" id="IPR011991">
    <property type="entry name" value="ArsR-like_HTH"/>
</dbReference>
<feature type="DNA-binding region" description="H-T-H motif" evidence="4">
    <location>
        <begin position="36"/>
        <end position="55"/>
    </location>
</feature>
<proteinExistence type="predicted"/>
<evidence type="ECO:0000256" key="4">
    <source>
        <dbReference type="PROSITE-ProRule" id="PRU00335"/>
    </source>
</evidence>
<dbReference type="RefSeq" id="WP_093829856.1">
    <property type="nucleotide sequence ID" value="NZ_JAVRES010000001.1"/>
</dbReference>
<keyword evidence="3" id="KW-0804">Transcription</keyword>
<keyword evidence="2 4" id="KW-0238">DNA-binding</keyword>
<dbReference type="InterPro" id="IPR001647">
    <property type="entry name" value="HTH_TetR"/>
</dbReference>
<dbReference type="PANTHER" id="PTHR30055:SF234">
    <property type="entry name" value="HTH-TYPE TRANSCRIPTIONAL REGULATOR BETI"/>
    <property type="match status" value="1"/>
</dbReference>
<protein>
    <submittedName>
        <fullName evidence="6">Helix-turn-helix domain-containing protein</fullName>
    </submittedName>
</protein>
<dbReference type="Proteomes" id="UP001183535">
    <property type="component" value="Unassembled WGS sequence"/>
</dbReference>
<dbReference type="SUPFAM" id="SSF46689">
    <property type="entry name" value="Homeodomain-like"/>
    <property type="match status" value="1"/>
</dbReference>
<keyword evidence="1" id="KW-0805">Transcription regulation</keyword>
<accession>A0ABD5EHU1</accession>
<reference evidence="7" key="1">
    <citation type="submission" date="2023-07" db="EMBL/GenBank/DDBJ databases">
        <title>30 novel species of actinomycetes from the DSMZ collection.</title>
        <authorList>
            <person name="Nouioui I."/>
        </authorList>
    </citation>
    <scope>NUCLEOTIDE SEQUENCE [LARGE SCALE GENOMIC DNA]</scope>
    <source>
        <strain evidence="7">DSM 41981</strain>
    </source>
</reference>
<dbReference type="InterPro" id="IPR050109">
    <property type="entry name" value="HTH-type_TetR-like_transc_reg"/>
</dbReference>
<dbReference type="Pfam" id="PF00440">
    <property type="entry name" value="TetR_N"/>
    <property type="match status" value="1"/>
</dbReference>
<evidence type="ECO:0000313" key="6">
    <source>
        <dbReference type="EMBL" id="MDT0433344.1"/>
    </source>
</evidence>
<dbReference type="EMBL" id="JAVRES010000001">
    <property type="protein sequence ID" value="MDT0433344.1"/>
    <property type="molecule type" value="Genomic_DNA"/>
</dbReference>
<organism evidence="6 7">
    <name type="scientific">Streptomyces doudnae</name>
    <dbReference type="NCBI Taxonomy" id="3075536"/>
    <lineage>
        <taxon>Bacteria</taxon>
        <taxon>Bacillati</taxon>
        <taxon>Actinomycetota</taxon>
        <taxon>Actinomycetes</taxon>
        <taxon>Kitasatosporales</taxon>
        <taxon>Streptomycetaceae</taxon>
        <taxon>Streptomyces</taxon>
    </lineage>
</organism>
<evidence type="ECO:0000256" key="1">
    <source>
        <dbReference type="ARBA" id="ARBA00023015"/>
    </source>
</evidence>
<dbReference type="AlphaFoldDB" id="A0ABD5EHU1"/>
<dbReference type="PANTHER" id="PTHR30055">
    <property type="entry name" value="HTH-TYPE TRANSCRIPTIONAL REGULATOR RUTR"/>
    <property type="match status" value="1"/>
</dbReference>
<dbReference type="PRINTS" id="PR00455">
    <property type="entry name" value="HTHTETR"/>
</dbReference>
<dbReference type="GO" id="GO:0003677">
    <property type="term" value="F:DNA binding"/>
    <property type="evidence" value="ECO:0007669"/>
    <property type="project" value="UniProtKB-UniRule"/>
</dbReference>
<dbReference type="GO" id="GO:0006355">
    <property type="term" value="P:regulation of DNA-templated transcription"/>
    <property type="evidence" value="ECO:0007669"/>
    <property type="project" value="UniProtKB-ARBA"/>
</dbReference>
<dbReference type="InterPro" id="IPR009057">
    <property type="entry name" value="Homeodomain-like_sf"/>
</dbReference>
<name>A0ABD5EHU1_9ACTN</name>
<dbReference type="CDD" id="cd00090">
    <property type="entry name" value="HTH_ARSR"/>
    <property type="match status" value="1"/>
</dbReference>
<sequence>MPTNPARPRRSAAETRDEIRRAALELFTDRGFDATSTRDIAQVLGINQSTLYYHFKSKDDIVRSLLEGRRRDLDAFLEWLGAQPRTPGLLREAALRWLDATTEEHVHAQRLALANQAAQRRVQGDGEIGIPAAFEQVIAHFTDEDTPAAEVLYVRTVFNAVGSVIASTFGAPAAASDVIAAARRTVVAMTVGD</sequence>
<evidence type="ECO:0000259" key="5">
    <source>
        <dbReference type="PROSITE" id="PS50977"/>
    </source>
</evidence>
<evidence type="ECO:0000256" key="3">
    <source>
        <dbReference type="ARBA" id="ARBA00023163"/>
    </source>
</evidence>
<feature type="domain" description="HTH tetR-type" evidence="5">
    <location>
        <begin position="13"/>
        <end position="73"/>
    </location>
</feature>
<dbReference type="PROSITE" id="PS50977">
    <property type="entry name" value="HTH_TETR_2"/>
    <property type="match status" value="1"/>
</dbReference>
<evidence type="ECO:0000256" key="2">
    <source>
        <dbReference type="ARBA" id="ARBA00023125"/>
    </source>
</evidence>
<gene>
    <name evidence="6" type="ORF">RM877_01475</name>
</gene>
<keyword evidence="7" id="KW-1185">Reference proteome</keyword>